<dbReference type="Pfam" id="PF16132">
    <property type="entry name" value="DUF4843"/>
    <property type="match status" value="1"/>
</dbReference>
<protein>
    <submittedName>
        <fullName evidence="1">DUF4843 domain-containing protein</fullName>
    </submittedName>
</protein>
<comment type="caution">
    <text evidence="1">The sequence shown here is derived from an EMBL/GenBank/DDBJ whole genome shotgun (WGS) entry which is preliminary data.</text>
</comment>
<dbReference type="EMBL" id="JACOOH010000009">
    <property type="protein sequence ID" value="MBC5623069.1"/>
    <property type="molecule type" value="Genomic_DNA"/>
</dbReference>
<sequence length="251" mass="29404">MKFGLNKTNSTGWWVLASLVLCCACHHDYLSYNVNQKDGVYMELRDSFLFKFYKRDSIVTDISLRVLGFPRDYDREINIELIDTLTTAEEGIHYRFGDKVVLKAGEIKTYVPLIFYRKKDPDFRGKQVAVGIRLKENKDFQLVPGIGDRPFRAMIAGEIIDRPGWWNDAYLGPFSEVLYNAFMDQFDSLETTNPAIHKTIFDYTLYWGDAINSPKVWTMYEYPMVKFIVHPLFDYYQKNPHPEVNIPTPKY</sequence>
<keyword evidence="2" id="KW-1185">Reference proteome</keyword>
<evidence type="ECO:0000313" key="2">
    <source>
        <dbReference type="Proteomes" id="UP000646484"/>
    </source>
</evidence>
<evidence type="ECO:0000313" key="1">
    <source>
        <dbReference type="EMBL" id="MBC5623069.1"/>
    </source>
</evidence>
<reference evidence="1 2" key="1">
    <citation type="submission" date="2020-08" db="EMBL/GenBank/DDBJ databases">
        <title>Genome public.</title>
        <authorList>
            <person name="Liu C."/>
            <person name="Sun Q."/>
        </authorList>
    </citation>
    <scope>NUCLEOTIDE SEQUENCE [LARGE SCALE GENOMIC DNA]</scope>
    <source>
        <strain evidence="1 2">NSJ-56</strain>
    </source>
</reference>
<dbReference type="Proteomes" id="UP000646484">
    <property type="component" value="Unassembled WGS sequence"/>
</dbReference>
<dbReference type="InterPro" id="IPR032299">
    <property type="entry name" value="DUF4843"/>
</dbReference>
<name>A0ABR7D5A0_9BACT</name>
<organism evidence="1 2">
    <name type="scientific">Butyricimonas hominis</name>
    <dbReference type="NCBI Taxonomy" id="2763032"/>
    <lineage>
        <taxon>Bacteria</taxon>
        <taxon>Pseudomonadati</taxon>
        <taxon>Bacteroidota</taxon>
        <taxon>Bacteroidia</taxon>
        <taxon>Bacteroidales</taxon>
        <taxon>Odoribacteraceae</taxon>
        <taxon>Butyricimonas</taxon>
    </lineage>
</organism>
<dbReference type="RefSeq" id="WP_186978074.1">
    <property type="nucleotide sequence ID" value="NZ_JACOOH010000009.1"/>
</dbReference>
<proteinExistence type="predicted"/>
<gene>
    <name evidence="1" type="ORF">H8S64_18405</name>
</gene>
<accession>A0ABR7D5A0</accession>